<protein>
    <submittedName>
        <fullName evidence="1">Uncharacterized protein</fullName>
    </submittedName>
</protein>
<name>A0A0E9THR0_ANGAN</name>
<sequence>MICTSTSALRALAQS</sequence>
<dbReference type="EMBL" id="GBXM01056137">
    <property type="protein sequence ID" value="JAH52440.1"/>
    <property type="molecule type" value="Transcribed_RNA"/>
</dbReference>
<accession>A0A0E9THR0</accession>
<proteinExistence type="predicted"/>
<reference evidence="1" key="2">
    <citation type="journal article" date="2015" name="Fish Shellfish Immunol.">
        <title>Early steps in the European eel (Anguilla anguilla)-Vibrio vulnificus interaction in the gills: Role of the RtxA13 toxin.</title>
        <authorList>
            <person name="Callol A."/>
            <person name="Pajuelo D."/>
            <person name="Ebbesson L."/>
            <person name="Teles M."/>
            <person name="MacKenzie S."/>
            <person name="Amaro C."/>
        </authorList>
    </citation>
    <scope>NUCLEOTIDE SEQUENCE</scope>
</reference>
<organism evidence="1">
    <name type="scientific">Anguilla anguilla</name>
    <name type="common">European freshwater eel</name>
    <name type="synonym">Muraena anguilla</name>
    <dbReference type="NCBI Taxonomy" id="7936"/>
    <lineage>
        <taxon>Eukaryota</taxon>
        <taxon>Metazoa</taxon>
        <taxon>Chordata</taxon>
        <taxon>Craniata</taxon>
        <taxon>Vertebrata</taxon>
        <taxon>Euteleostomi</taxon>
        <taxon>Actinopterygii</taxon>
        <taxon>Neopterygii</taxon>
        <taxon>Teleostei</taxon>
        <taxon>Anguilliformes</taxon>
        <taxon>Anguillidae</taxon>
        <taxon>Anguilla</taxon>
    </lineage>
</organism>
<evidence type="ECO:0000313" key="1">
    <source>
        <dbReference type="EMBL" id="JAH52440.1"/>
    </source>
</evidence>
<reference evidence="1" key="1">
    <citation type="submission" date="2014-11" db="EMBL/GenBank/DDBJ databases">
        <authorList>
            <person name="Amaro Gonzalez C."/>
        </authorList>
    </citation>
    <scope>NUCLEOTIDE SEQUENCE</scope>
</reference>